<evidence type="ECO:0000256" key="3">
    <source>
        <dbReference type="ARBA" id="ARBA00012438"/>
    </source>
</evidence>
<dbReference type="Gene3D" id="3.40.50.2300">
    <property type="match status" value="1"/>
</dbReference>
<dbReference type="SMART" id="SM00086">
    <property type="entry name" value="PAC"/>
    <property type="match status" value="1"/>
</dbReference>
<dbReference type="AlphaFoldDB" id="A0A518GFS4"/>
<dbReference type="SUPFAM" id="SSF47384">
    <property type="entry name" value="Homodimeric domain of signal transducing histidine kinase"/>
    <property type="match status" value="1"/>
</dbReference>
<keyword evidence="8" id="KW-0067">ATP-binding</keyword>
<keyword evidence="5 17" id="KW-0808">Transferase</keyword>
<dbReference type="Pfam" id="PF08447">
    <property type="entry name" value="PAS_3"/>
    <property type="match status" value="1"/>
</dbReference>
<dbReference type="Gene3D" id="3.30.565.10">
    <property type="entry name" value="Histidine kinase-like ATPase, C-terminal domain"/>
    <property type="match status" value="1"/>
</dbReference>
<feature type="domain" description="PAS" evidence="15">
    <location>
        <begin position="209"/>
        <end position="279"/>
    </location>
</feature>
<dbReference type="PROSITE" id="PS50109">
    <property type="entry name" value="HIS_KIN"/>
    <property type="match status" value="1"/>
</dbReference>
<dbReference type="EC" id="2.7.13.3" evidence="3"/>
<keyword evidence="4 12" id="KW-0597">Phosphoprotein</keyword>
<dbReference type="FunFam" id="3.30.565.10:FF:000010">
    <property type="entry name" value="Sensor histidine kinase RcsC"/>
    <property type="match status" value="1"/>
</dbReference>
<dbReference type="InterPro" id="IPR004358">
    <property type="entry name" value="Sig_transdc_His_kin-like_C"/>
</dbReference>
<dbReference type="InterPro" id="IPR001610">
    <property type="entry name" value="PAC"/>
</dbReference>
<keyword evidence="6" id="KW-0547">Nucleotide-binding</keyword>
<dbReference type="Pfam" id="PF05227">
    <property type="entry name" value="CHASE3"/>
    <property type="match status" value="1"/>
</dbReference>
<dbReference type="InterPro" id="IPR005467">
    <property type="entry name" value="His_kinase_dom"/>
</dbReference>
<dbReference type="Pfam" id="PF00512">
    <property type="entry name" value="HisKA"/>
    <property type="match status" value="1"/>
</dbReference>
<dbReference type="InterPro" id="IPR011006">
    <property type="entry name" value="CheY-like_superfamily"/>
</dbReference>
<dbReference type="SUPFAM" id="SSF55785">
    <property type="entry name" value="PYP-like sensor domain (PAS domain)"/>
    <property type="match status" value="1"/>
</dbReference>
<keyword evidence="11" id="KW-0131">Cell cycle</keyword>
<dbReference type="InterPro" id="IPR007891">
    <property type="entry name" value="CHASE3"/>
</dbReference>
<dbReference type="KEGG" id="ahel:Q31a_58330"/>
<evidence type="ECO:0000256" key="7">
    <source>
        <dbReference type="ARBA" id="ARBA00022777"/>
    </source>
</evidence>
<evidence type="ECO:0000313" key="17">
    <source>
        <dbReference type="EMBL" id="QDV27444.1"/>
    </source>
</evidence>
<comment type="catalytic activity">
    <reaction evidence="1">
        <text>ATP + protein L-histidine = ADP + protein N-phospho-L-histidine.</text>
        <dbReference type="EC" id="2.7.13.3"/>
    </reaction>
</comment>
<evidence type="ECO:0000256" key="5">
    <source>
        <dbReference type="ARBA" id="ARBA00022679"/>
    </source>
</evidence>
<sequence length="777" mass="85615">MAAVIIVLVISGVVALRNFRELQQTRLRVSHSNHVLAGLRLVEAAVMDAESGQRGFLITGDEAYLEPFDDAVRRVRASLNSFASLIQDNATQRAAVPELRGLVEERLAELQHVLEVREHEGLAAAQQTVASATGKRTMDRIHAKAQSIREVEYQLLMTRENAAALSYHSGISTSILSTLTGLLLVGGVLYLLEHNRRKAERSALDLRTTRERLQLALDAAEMGSWNINPDTRQLIADEQFCKIFGIPLGEASYQRAVDALHPEDRSRVEAAIAASTRADNPTPYSIEYRVVHADGSVHWVLAKGAAHFTQEREHRTIASFDGTITDITDRKRQERRLLESERSALAASRSKSEFLANMSHEIRTPMAAILGYADVLLGHLADPDNRNCVLVIKRNGKHLLELINDILDLSRIEAGKLDVELETVSLPQLVAEVQSLMHVRATEKRLDFRTEFNGQVPETIQTDPTRLRQMLINLIGNAIKFTEKGTVTLTVNYEEEPSLECHSLLPSSSSQLPSSTLGSSQSSTLSFAIRDTGIGISPEQQQRLFKPFSQGDSSITRSYGGSGLGLAISLRLAEMLGGAIAVESALGVGSTFTVTLPIDSSKSGQLIPPSVFAVEQVHDHQRVEDPTLTCRVLVVDDRRDVRHISQHFLEKAGAEVLTAEDGRQAINLAIEARDSGEPFDLIVMDMQMPNVDGLQATAELRSAGIQWPVIALTADAMKGDRDRFLDGGCDDYLSKPIDHRKLVNMVAFYTQDIEQEELQAKRLERAAALRASLGEKH</sequence>
<dbReference type="InterPro" id="IPR003594">
    <property type="entry name" value="HATPase_dom"/>
</dbReference>
<keyword evidence="7 17" id="KW-0418">Kinase</keyword>
<evidence type="ECO:0000256" key="8">
    <source>
        <dbReference type="ARBA" id="ARBA00022840"/>
    </source>
</evidence>
<feature type="domain" description="Response regulatory" evidence="14">
    <location>
        <begin position="631"/>
        <end position="750"/>
    </location>
</feature>
<dbReference type="Gene3D" id="3.30.450.20">
    <property type="entry name" value="PAS domain"/>
    <property type="match status" value="1"/>
</dbReference>
<evidence type="ECO:0000256" key="12">
    <source>
        <dbReference type="PROSITE-ProRule" id="PRU00169"/>
    </source>
</evidence>
<dbReference type="PRINTS" id="PR00344">
    <property type="entry name" value="BCTRLSENSOR"/>
</dbReference>
<dbReference type="InterPro" id="IPR001789">
    <property type="entry name" value="Sig_transdc_resp-reg_receiver"/>
</dbReference>
<dbReference type="PANTHER" id="PTHR43047">
    <property type="entry name" value="TWO-COMPONENT HISTIDINE PROTEIN KINASE"/>
    <property type="match status" value="1"/>
</dbReference>
<dbReference type="GO" id="GO:0005886">
    <property type="term" value="C:plasma membrane"/>
    <property type="evidence" value="ECO:0007669"/>
    <property type="project" value="TreeGrafter"/>
</dbReference>
<dbReference type="SMART" id="SM00387">
    <property type="entry name" value="HATPase_c"/>
    <property type="match status" value="1"/>
</dbReference>
<dbReference type="InterPro" id="IPR000700">
    <property type="entry name" value="PAS-assoc_C"/>
</dbReference>
<dbReference type="CDD" id="cd19410">
    <property type="entry name" value="HK9-like_sensor"/>
    <property type="match status" value="1"/>
</dbReference>
<dbReference type="Pfam" id="PF00072">
    <property type="entry name" value="Response_reg"/>
    <property type="match status" value="1"/>
</dbReference>
<dbReference type="FunFam" id="1.10.287.130:FF:000038">
    <property type="entry name" value="Sensory transduction histidine kinase"/>
    <property type="match status" value="1"/>
</dbReference>
<evidence type="ECO:0000259" key="13">
    <source>
        <dbReference type="PROSITE" id="PS50109"/>
    </source>
</evidence>
<dbReference type="SMART" id="SM00448">
    <property type="entry name" value="REC"/>
    <property type="match status" value="1"/>
</dbReference>
<dbReference type="CDD" id="cd16922">
    <property type="entry name" value="HATPase_EvgS-ArcB-TorS-like"/>
    <property type="match status" value="1"/>
</dbReference>
<dbReference type="CDD" id="cd00130">
    <property type="entry name" value="PAS"/>
    <property type="match status" value="1"/>
</dbReference>
<dbReference type="SUPFAM" id="SSF55874">
    <property type="entry name" value="ATPase domain of HSP90 chaperone/DNA topoisomerase II/histidine kinase"/>
    <property type="match status" value="1"/>
</dbReference>
<gene>
    <name evidence="17" type="primary">luxQ_3</name>
    <name evidence="17" type="ORF">Q31a_58330</name>
</gene>
<dbReference type="Proteomes" id="UP000318017">
    <property type="component" value="Chromosome"/>
</dbReference>
<evidence type="ECO:0000256" key="11">
    <source>
        <dbReference type="ARBA" id="ARBA00023306"/>
    </source>
</evidence>
<evidence type="ECO:0000256" key="4">
    <source>
        <dbReference type="ARBA" id="ARBA00022553"/>
    </source>
</evidence>
<dbReference type="GO" id="GO:0009927">
    <property type="term" value="F:histidine phosphotransfer kinase activity"/>
    <property type="evidence" value="ECO:0007669"/>
    <property type="project" value="TreeGrafter"/>
</dbReference>
<feature type="modified residue" description="4-aspartylphosphate" evidence="12">
    <location>
        <position position="685"/>
    </location>
</feature>
<dbReference type="EMBL" id="CP036298">
    <property type="protein sequence ID" value="QDV27444.1"/>
    <property type="molecule type" value="Genomic_DNA"/>
</dbReference>
<evidence type="ECO:0000256" key="10">
    <source>
        <dbReference type="ARBA" id="ARBA00023136"/>
    </source>
</evidence>
<evidence type="ECO:0000256" key="2">
    <source>
        <dbReference type="ARBA" id="ARBA00004370"/>
    </source>
</evidence>
<evidence type="ECO:0000259" key="15">
    <source>
        <dbReference type="PROSITE" id="PS50112"/>
    </source>
</evidence>
<evidence type="ECO:0000259" key="16">
    <source>
        <dbReference type="PROSITE" id="PS50113"/>
    </source>
</evidence>
<proteinExistence type="predicted"/>
<keyword evidence="18" id="KW-1185">Reference proteome</keyword>
<dbReference type="SMART" id="SM00388">
    <property type="entry name" value="HisKA"/>
    <property type="match status" value="1"/>
</dbReference>
<dbReference type="InterPro" id="IPR036890">
    <property type="entry name" value="HATPase_C_sf"/>
</dbReference>
<organism evidence="17 18">
    <name type="scientific">Aureliella helgolandensis</name>
    <dbReference type="NCBI Taxonomy" id="2527968"/>
    <lineage>
        <taxon>Bacteria</taxon>
        <taxon>Pseudomonadati</taxon>
        <taxon>Planctomycetota</taxon>
        <taxon>Planctomycetia</taxon>
        <taxon>Pirellulales</taxon>
        <taxon>Pirellulaceae</taxon>
        <taxon>Aureliella</taxon>
    </lineage>
</organism>
<dbReference type="PROSITE" id="PS50110">
    <property type="entry name" value="RESPONSE_REGULATORY"/>
    <property type="match status" value="1"/>
</dbReference>
<dbReference type="CDD" id="cd17546">
    <property type="entry name" value="REC_hyHK_CKI1_RcsC-like"/>
    <property type="match status" value="1"/>
</dbReference>
<comment type="subcellular location">
    <subcellularLocation>
        <location evidence="2">Membrane</location>
    </subcellularLocation>
</comment>
<dbReference type="Gene3D" id="2.10.70.100">
    <property type="match status" value="1"/>
</dbReference>
<dbReference type="SMART" id="SM00091">
    <property type="entry name" value="PAS"/>
    <property type="match status" value="1"/>
</dbReference>
<dbReference type="PROSITE" id="PS50113">
    <property type="entry name" value="PAC"/>
    <property type="match status" value="1"/>
</dbReference>
<keyword evidence="9" id="KW-0902">Two-component regulatory system</keyword>
<name>A0A518GFS4_9BACT</name>
<dbReference type="GO" id="GO:0005524">
    <property type="term" value="F:ATP binding"/>
    <property type="evidence" value="ECO:0007669"/>
    <property type="project" value="UniProtKB-KW"/>
</dbReference>
<evidence type="ECO:0000256" key="6">
    <source>
        <dbReference type="ARBA" id="ARBA00022741"/>
    </source>
</evidence>
<dbReference type="InterPro" id="IPR003661">
    <property type="entry name" value="HisK_dim/P_dom"/>
</dbReference>
<feature type="domain" description="Histidine kinase" evidence="13">
    <location>
        <begin position="357"/>
        <end position="600"/>
    </location>
</feature>
<dbReference type="GO" id="GO:0000155">
    <property type="term" value="F:phosphorelay sensor kinase activity"/>
    <property type="evidence" value="ECO:0007669"/>
    <property type="project" value="InterPro"/>
</dbReference>
<dbReference type="PROSITE" id="PS50112">
    <property type="entry name" value="PAS"/>
    <property type="match status" value="1"/>
</dbReference>
<dbReference type="InterPro" id="IPR035965">
    <property type="entry name" value="PAS-like_dom_sf"/>
</dbReference>
<dbReference type="OrthoDB" id="224742at2"/>
<evidence type="ECO:0000259" key="14">
    <source>
        <dbReference type="PROSITE" id="PS50110"/>
    </source>
</evidence>
<accession>A0A518GFS4</accession>
<dbReference type="PANTHER" id="PTHR43047:SF72">
    <property type="entry name" value="OSMOSENSING HISTIDINE PROTEIN KINASE SLN1"/>
    <property type="match status" value="1"/>
</dbReference>
<dbReference type="SUPFAM" id="SSF52172">
    <property type="entry name" value="CheY-like"/>
    <property type="match status" value="1"/>
</dbReference>
<dbReference type="Gene3D" id="1.10.287.130">
    <property type="match status" value="1"/>
</dbReference>
<dbReference type="NCBIfam" id="TIGR00229">
    <property type="entry name" value="sensory_box"/>
    <property type="match status" value="1"/>
</dbReference>
<protein>
    <recommendedName>
        <fullName evidence="3">histidine kinase</fullName>
        <ecNumber evidence="3">2.7.13.3</ecNumber>
    </recommendedName>
</protein>
<feature type="domain" description="PAC" evidence="16">
    <location>
        <begin position="284"/>
        <end position="339"/>
    </location>
</feature>
<reference evidence="17 18" key="1">
    <citation type="submission" date="2019-02" db="EMBL/GenBank/DDBJ databases">
        <title>Deep-cultivation of Planctomycetes and their phenomic and genomic characterization uncovers novel biology.</title>
        <authorList>
            <person name="Wiegand S."/>
            <person name="Jogler M."/>
            <person name="Boedeker C."/>
            <person name="Pinto D."/>
            <person name="Vollmers J."/>
            <person name="Rivas-Marin E."/>
            <person name="Kohn T."/>
            <person name="Peeters S.H."/>
            <person name="Heuer A."/>
            <person name="Rast P."/>
            <person name="Oberbeckmann S."/>
            <person name="Bunk B."/>
            <person name="Jeske O."/>
            <person name="Meyerdierks A."/>
            <person name="Storesund J.E."/>
            <person name="Kallscheuer N."/>
            <person name="Luecker S."/>
            <person name="Lage O.M."/>
            <person name="Pohl T."/>
            <person name="Merkel B.J."/>
            <person name="Hornburger P."/>
            <person name="Mueller R.-W."/>
            <person name="Bruemmer F."/>
            <person name="Labrenz M."/>
            <person name="Spormann A.M."/>
            <person name="Op den Camp H."/>
            <person name="Overmann J."/>
            <person name="Amann R."/>
            <person name="Jetten M.S.M."/>
            <person name="Mascher T."/>
            <person name="Medema M.H."/>
            <person name="Devos D.P."/>
            <person name="Kaster A.-K."/>
            <person name="Ovreas L."/>
            <person name="Rohde M."/>
            <person name="Galperin M.Y."/>
            <person name="Jogler C."/>
        </authorList>
    </citation>
    <scope>NUCLEOTIDE SEQUENCE [LARGE SCALE GENOMIC DNA]</scope>
    <source>
        <strain evidence="17 18">Q31a</strain>
    </source>
</reference>
<evidence type="ECO:0000313" key="18">
    <source>
        <dbReference type="Proteomes" id="UP000318017"/>
    </source>
</evidence>
<evidence type="ECO:0000256" key="1">
    <source>
        <dbReference type="ARBA" id="ARBA00000085"/>
    </source>
</evidence>
<dbReference type="InterPro" id="IPR013655">
    <property type="entry name" value="PAS_fold_3"/>
</dbReference>
<dbReference type="CDD" id="cd00082">
    <property type="entry name" value="HisKA"/>
    <property type="match status" value="1"/>
</dbReference>
<dbReference type="Pfam" id="PF02518">
    <property type="entry name" value="HATPase_c"/>
    <property type="match status" value="1"/>
</dbReference>
<dbReference type="InterPro" id="IPR036097">
    <property type="entry name" value="HisK_dim/P_sf"/>
</dbReference>
<keyword evidence="10" id="KW-0472">Membrane</keyword>
<evidence type="ECO:0000256" key="9">
    <source>
        <dbReference type="ARBA" id="ARBA00023012"/>
    </source>
</evidence>
<dbReference type="InterPro" id="IPR000014">
    <property type="entry name" value="PAS"/>
</dbReference>